<sequence length="171" mass="18536">MGFASPCFGEHLLDPACVYSATSGRGGGAMRKMKAAGDAVEDSHRIPPSPVIHVRGLCDAVVEADLVEALDKFGNICYVMMMPFKRQALVEFDSVESAERCVNFLPSGTNLPNTTVSILHQFSPPRILSDLNFLVYLSLLYVARNLCSAHSILNSKQSHLLFGMFQGGATL</sequence>
<dbReference type="PANTHER" id="PTHR15592">
    <property type="entry name" value="MATRIN 3/NUCLEAR PROTEIN 220-RELATED"/>
    <property type="match status" value="1"/>
</dbReference>
<dbReference type="PROSITE" id="PS50102">
    <property type="entry name" value="RRM"/>
    <property type="match status" value="1"/>
</dbReference>
<organism evidence="3">
    <name type="scientific">Stegastes partitus</name>
    <name type="common">bicolor damselfish</name>
    <dbReference type="NCBI Taxonomy" id="144197"/>
    <lineage>
        <taxon>Eukaryota</taxon>
        <taxon>Metazoa</taxon>
        <taxon>Chordata</taxon>
        <taxon>Craniata</taxon>
        <taxon>Vertebrata</taxon>
        <taxon>Euteleostomi</taxon>
        <taxon>Actinopterygii</taxon>
        <taxon>Neopterygii</taxon>
        <taxon>Teleostei</taxon>
        <taxon>Neoteleostei</taxon>
        <taxon>Acanthomorphata</taxon>
        <taxon>Ovalentaria</taxon>
        <taxon>Pomacentridae</taxon>
        <taxon>Stegastes</taxon>
    </lineage>
</organism>
<dbReference type="Gene3D" id="3.30.70.330">
    <property type="match status" value="1"/>
</dbReference>
<dbReference type="InterPro" id="IPR000504">
    <property type="entry name" value="RRM_dom"/>
</dbReference>
<feature type="domain" description="RRM" evidence="2">
    <location>
        <begin position="50"/>
        <end position="118"/>
    </location>
</feature>
<protein>
    <submittedName>
        <fullName evidence="3">Heterogeneous nuclear ribonucleoprotein L-like</fullName>
    </submittedName>
</protein>
<reference evidence="3" key="1">
    <citation type="submission" date="2023-09" db="UniProtKB">
        <authorList>
            <consortium name="Ensembl"/>
        </authorList>
    </citation>
    <scope>IDENTIFICATION</scope>
</reference>
<dbReference type="SMART" id="SM00360">
    <property type="entry name" value="RRM"/>
    <property type="match status" value="1"/>
</dbReference>
<dbReference type="SUPFAM" id="SSF54928">
    <property type="entry name" value="RNA-binding domain, RBD"/>
    <property type="match status" value="1"/>
</dbReference>
<dbReference type="Pfam" id="PF00076">
    <property type="entry name" value="RRM_1"/>
    <property type="match status" value="1"/>
</dbReference>
<evidence type="ECO:0000256" key="1">
    <source>
        <dbReference type="PROSITE-ProRule" id="PRU00176"/>
    </source>
</evidence>
<proteinExistence type="predicted"/>
<name>A0A3B5BCJ9_9TELE</name>
<dbReference type="GeneTree" id="ENSGT01030000234642"/>
<dbReference type="InterPro" id="IPR012677">
    <property type="entry name" value="Nucleotide-bd_a/b_plait_sf"/>
</dbReference>
<accession>A0A3B5BCJ9</accession>
<dbReference type="InterPro" id="IPR035979">
    <property type="entry name" value="RBD_domain_sf"/>
</dbReference>
<dbReference type="AlphaFoldDB" id="A0A3B5BCJ9"/>
<keyword evidence="1" id="KW-0694">RNA-binding</keyword>
<dbReference type="GO" id="GO:0003723">
    <property type="term" value="F:RNA binding"/>
    <property type="evidence" value="ECO:0007669"/>
    <property type="project" value="UniProtKB-UniRule"/>
</dbReference>
<evidence type="ECO:0000313" key="3">
    <source>
        <dbReference type="Ensembl" id="ENSSPAP00000027839.1"/>
    </source>
</evidence>
<dbReference type="Ensembl" id="ENSSPAT00000028293.1">
    <property type="protein sequence ID" value="ENSSPAP00000027839.1"/>
    <property type="gene ID" value="ENSSPAG00000020833.1"/>
</dbReference>
<evidence type="ECO:0000259" key="2">
    <source>
        <dbReference type="PROSITE" id="PS50102"/>
    </source>
</evidence>